<evidence type="ECO:0000259" key="2">
    <source>
        <dbReference type="PROSITE" id="PS51085"/>
    </source>
</evidence>
<dbReference type="PRINTS" id="PR00409">
    <property type="entry name" value="PHDIOXRDTASE"/>
</dbReference>
<keyword evidence="6" id="KW-1185">Reference proteome</keyword>
<evidence type="ECO:0000259" key="3">
    <source>
        <dbReference type="PROSITE" id="PS51340"/>
    </source>
</evidence>
<dbReference type="PANTHER" id="PTHR47354">
    <property type="entry name" value="NADH OXIDOREDUCTASE HCR"/>
    <property type="match status" value="1"/>
</dbReference>
<feature type="domain" description="FAD-binding FR-type" evidence="4">
    <location>
        <begin position="262"/>
        <end position="358"/>
    </location>
</feature>
<dbReference type="Gene3D" id="3.40.50.80">
    <property type="entry name" value="Nucleotide-binding domain of ferredoxin-NADP reductase (FNR) module"/>
    <property type="match status" value="1"/>
</dbReference>
<comment type="caution">
    <text evidence="5">The sequence shown here is derived from an EMBL/GenBank/DDBJ whole genome shotgun (WGS) entry which is preliminary data.</text>
</comment>
<dbReference type="PROSITE" id="PS51384">
    <property type="entry name" value="FAD_FR"/>
    <property type="match status" value="1"/>
</dbReference>
<dbReference type="SUPFAM" id="SSF50800">
    <property type="entry name" value="PK beta-barrel domain-like"/>
    <property type="match status" value="1"/>
</dbReference>
<evidence type="ECO:0000313" key="6">
    <source>
        <dbReference type="Proteomes" id="UP000252167"/>
    </source>
</evidence>
<reference evidence="5 6" key="1">
    <citation type="submission" date="2018-01" db="EMBL/GenBank/DDBJ databases">
        <title>Glutamicibacter soli strain NHPC-3 Whole genome sequence and assembly.</title>
        <authorList>
            <person name="Choudhury P."/>
            <person name="Gupta D."/>
            <person name="Sengupta K."/>
            <person name="Jawed A."/>
            <person name="Sultana N."/>
            <person name="Saha P."/>
        </authorList>
    </citation>
    <scope>NUCLEOTIDE SEQUENCE [LARGE SCALE GENOMIC DNA]</scope>
    <source>
        <strain evidence="5 6">NHPC-3</strain>
    </source>
</reference>
<protein>
    <submittedName>
        <fullName evidence="5">MOSC domain-containing protein</fullName>
    </submittedName>
</protein>
<comment type="cofactor">
    <cofactor evidence="1">
        <name>FAD</name>
        <dbReference type="ChEBI" id="CHEBI:57692"/>
    </cofactor>
</comment>
<dbReference type="InterPro" id="IPR017938">
    <property type="entry name" value="Riboflavin_synthase-like_b-brl"/>
</dbReference>
<dbReference type="InterPro" id="IPR005302">
    <property type="entry name" value="MoCF_Sase_C"/>
</dbReference>
<feature type="domain" description="MOSC" evidence="3">
    <location>
        <begin position="99"/>
        <end position="248"/>
    </location>
</feature>
<dbReference type="InterPro" id="IPR036010">
    <property type="entry name" value="2Fe-2S_ferredoxin-like_sf"/>
</dbReference>
<accession>A0A365YAJ6</accession>
<dbReference type="Pfam" id="PF00111">
    <property type="entry name" value="Fer2"/>
    <property type="match status" value="1"/>
</dbReference>
<dbReference type="InterPro" id="IPR001041">
    <property type="entry name" value="2Fe-2S_ferredoxin-type"/>
</dbReference>
<dbReference type="Proteomes" id="UP000252167">
    <property type="component" value="Unassembled WGS sequence"/>
</dbReference>
<dbReference type="InterPro" id="IPR011037">
    <property type="entry name" value="Pyrv_Knase-like_insert_dom_sf"/>
</dbReference>
<dbReference type="GO" id="GO:0051536">
    <property type="term" value="F:iron-sulfur cluster binding"/>
    <property type="evidence" value="ECO:0007669"/>
    <property type="project" value="InterPro"/>
</dbReference>
<proteinExistence type="predicted"/>
<dbReference type="CDD" id="cd00207">
    <property type="entry name" value="fer2"/>
    <property type="match status" value="1"/>
</dbReference>
<dbReference type="SUPFAM" id="SSF63380">
    <property type="entry name" value="Riboflavin synthase domain-like"/>
    <property type="match status" value="1"/>
</dbReference>
<feature type="domain" description="2Fe-2S ferredoxin-type" evidence="2">
    <location>
        <begin position="496"/>
        <end position="578"/>
    </location>
</feature>
<organism evidence="5 6">
    <name type="scientific">Glutamicibacter soli</name>
    <dbReference type="NCBI Taxonomy" id="453836"/>
    <lineage>
        <taxon>Bacteria</taxon>
        <taxon>Bacillati</taxon>
        <taxon>Actinomycetota</taxon>
        <taxon>Actinomycetes</taxon>
        <taxon>Micrococcales</taxon>
        <taxon>Micrococcaceae</taxon>
        <taxon>Glutamicibacter</taxon>
    </lineage>
</organism>
<dbReference type="EMBL" id="POAF01000010">
    <property type="protein sequence ID" value="RBL99042.1"/>
    <property type="molecule type" value="Genomic_DNA"/>
</dbReference>
<evidence type="ECO:0000313" key="5">
    <source>
        <dbReference type="EMBL" id="RBL99042.1"/>
    </source>
</evidence>
<evidence type="ECO:0000259" key="4">
    <source>
        <dbReference type="PROSITE" id="PS51384"/>
    </source>
</evidence>
<dbReference type="GO" id="GO:0016491">
    <property type="term" value="F:oxidoreductase activity"/>
    <property type="evidence" value="ECO:0007669"/>
    <property type="project" value="InterPro"/>
</dbReference>
<dbReference type="RefSeq" id="WP_082344593.1">
    <property type="nucleotide sequence ID" value="NZ_JBNBOD010000005.1"/>
</dbReference>
<dbReference type="Gene3D" id="2.40.33.20">
    <property type="entry name" value="PK beta-barrel domain-like"/>
    <property type="match status" value="1"/>
</dbReference>
<dbReference type="Gene3D" id="3.10.20.30">
    <property type="match status" value="1"/>
</dbReference>
<dbReference type="InterPro" id="IPR017927">
    <property type="entry name" value="FAD-bd_FR_type"/>
</dbReference>
<dbReference type="PROSITE" id="PS51340">
    <property type="entry name" value="MOSC"/>
    <property type="match status" value="1"/>
</dbReference>
<name>A0A365YAJ6_9MICC</name>
<dbReference type="CDD" id="cd00322">
    <property type="entry name" value="FNR_like"/>
    <property type="match status" value="1"/>
</dbReference>
<sequence length="578" mass="60849">MRIERLFRFPVKGLPAEELTRAAVSAEGGVAGDRAVALGNGSTPVADGQWQSCGSFTALKNDTSLQQWQVVSAPPFITVTAPAATGAAPFTFDSSDAGERSAAADYMAAHIPAQGGHARTLVAASHGMFDSRLSGISLINPRTVEALSKAAGVTLDPLRYRGNILLDGVPAFGEFELIGKVLRIGETRIAITKSIERCPATSVNPATTQVDVNGPRLLASHFGHLHCGVYGTVLAGGTLQAGDEIRIDSEDRRALALAPAKRTPRYLEVIERRQLDGDAVEISLRDPHGWIAAHDEAGTHLRVHLPDPLWRNYTITAVHRDVISIAVRTAGTVSQKMAGLRAGDKLLASGPHGTMTARRVLHGRTALLTAGIGITPALGLLRGAGQAPELNELRLFHVERGPGGELFTRAGALARGLGLPARISHVDSRAGRPTAAQLAQAIESCDSVVICGPAGFTQLALETCELAGIAPQHVHRETFASPAADLGELLQQYAPARIFFSSGAAGFTWRPQDGTLLESLEARGLTPNSSCRAGSCGECALTLRRGSVGYPLDPSARVAENQILACMAAPAEDLELQL</sequence>
<gene>
    <name evidence="5" type="ORF">C1H84_16500</name>
</gene>
<evidence type="ECO:0000256" key="1">
    <source>
        <dbReference type="ARBA" id="ARBA00001974"/>
    </source>
</evidence>
<dbReference type="SUPFAM" id="SSF54292">
    <property type="entry name" value="2Fe-2S ferredoxin-like"/>
    <property type="match status" value="1"/>
</dbReference>
<dbReference type="Pfam" id="PF03473">
    <property type="entry name" value="MOSC"/>
    <property type="match status" value="1"/>
</dbReference>
<dbReference type="InterPro" id="IPR039261">
    <property type="entry name" value="FNR_nucleotide-bd"/>
</dbReference>
<dbReference type="InterPro" id="IPR050415">
    <property type="entry name" value="MRET"/>
</dbReference>
<dbReference type="InterPro" id="IPR012675">
    <property type="entry name" value="Beta-grasp_dom_sf"/>
</dbReference>
<dbReference type="AlphaFoldDB" id="A0A365YAJ6"/>
<dbReference type="GO" id="GO:0030151">
    <property type="term" value="F:molybdenum ion binding"/>
    <property type="evidence" value="ECO:0007669"/>
    <property type="project" value="InterPro"/>
</dbReference>
<dbReference type="PANTHER" id="PTHR47354:SF5">
    <property type="entry name" value="PROTEIN RFBI"/>
    <property type="match status" value="1"/>
</dbReference>
<dbReference type="GO" id="GO:0030170">
    <property type="term" value="F:pyridoxal phosphate binding"/>
    <property type="evidence" value="ECO:0007669"/>
    <property type="project" value="InterPro"/>
</dbReference>
<dbReference type="SUPFAM" id="SSF52343">
    <property type="entry name" value="Ferredoxin reductase-like, C-terminal NADP-linked domain"/>
    <property type="match status" value="1"/>
</dbReference>
<dbReference type="Gene3D" id="2.40.30.10">
    <property type="entry name" value="Translation factors"/>
    <property type="match status" value="1"/>
</dbReference>
<dbReference type="PROSITE" id="PS51085">
    <property type="entry name" value="2FE2S_FER_2"/>
    <property type="match status" value="1"/>
</dbReference>